<dbReference type="Gene3D" id="2.40.100.10">
    <property type="entry name" value="Cyclophilin-like"/>
    <property type="match status" value="1"/>
</dbReference>
<dbReference type="InterPro" id="IPR044666">
    <property type="entry name" value="Cyclophilin_A-like"/>
</dbReference>
<dbReference type="PANTHER" id="PTHR45625">
    <property type="entry name" value="PEPTIDYL-PROLYL CIS-TRANS ISOMERASE-RELATED"/>
    <property type="match status" value="1"/>
</dbReference>
<accession>A0AAE9W9Y3</accession>
<evidence type="ECO:0000256" key="3">
    <source>
        <dbReference type="ARBA" id="ARBA00023242"/>
    </source>
</evidence>
<dbReference type="Pfam" id="PF00160">
    <property type="entry name" value="Pro_isomerase"/>
    <property type="match status" value="1"/>
</dbReference>
<keyword evidence="7" id="KW-0413">Isomerase</keyword>
<protein>
    <submittedName>
        <fullName evidence="7">Cyclophilin family peptidyl-prolyl cis-trans isomerase Cyp7</fullName>
    </submittedName>
</protein>
<feature type="region of interest" description="Disordered" evidence="5">
    <location>
        <begin position="218"/>
        <end position="299"/>
    </location>
</feature>
<gene>
    <name evidence="7" type="primary">cyp7</name>
    <name evidence="7" type="ORF">SOMG_01497</name>
</gene>
<dbReference type="PROSITE" id="PS50072">
    <property type="entry name" value="CSA_PPIASE_2"/>
    <property type="match status" value="1"/>
</dbReference>
<feature type="region of interest" description="Disordered" evidence="5">
    <location>
        <begin position="304"/>
        <end position="323"/>
    </location>
</feature>
<dbReference type="GO" id="GO:0003755">
    <property type="term" value="F:peptidyl-prolyl cis-trans isomerase activity"/>
    <property type="evidence" value="ECO:0007669"/>
    <property type="project" value="UniProtKB-EC"/>
</dbReference>
<dbReference type="AlphaFoldDB" id="A0AAE9W9Y3"/>
<dbReference type="KEGG" id="som:SOMG_01497"/>
<dbReference type="GO" id="GO:0006457">
    <property type="term" value="P:protein folding"/>
    <property type="evidence" value="ECO:0007669"/>
    <property type="project" value="InterPro"/>
</dbReference>
<evidence type="ECO:0000256" key="4">
    <source>
        <dbReference type="ARBA" id="ARBA00038509"/>
    </source>
</evidence>
<keyword evidence="3" id="KW-0539">Nucleus</keyword>
<dbReference type="RefSeq" id="XP_056036301.1">
    <property type="nucleotide sequence ID" value="XM_056180290.1"/>
</dbReference>
<evidence type="ECO:0000256" key="5">
    <source>
        <dbReference type="SAM" id="MobiDB-lite"/>
    </source>
</evidence>
<evidence type="ECO:0000313" key="7">
    <source>
        <dbReference type="EMBL" id="WBW72058.1"/>
    </source>
</evidence>
<feature type="region of interest" description="Disordered" evidence="5">
    <location>
        <begin position="425"/>
        <end position="461"/>
    </location>
</feature>
<name>A0AAE9W9Y3_9SCHI</name>
<comment type="subcellular location">
    <subcellularLocation>
        <location evidence="2">Nucleus</location>
    </subcellularLocation>
</comment>
<dbReference type="PROSITE" id="PS00170">
    <property type="entry name" value="CSA_PPIASE_1"/>
    <property type="match status" value="1"/>
</dbReference>
<keyword evidence="8" id="KW-1185">Reference proteome</keyword>
<proteinExistence type="inferred from homology"/>
<dbReference type="SUPFAM" id="SSF50891">
    <property type="entry name" value="Cyclophilin-like"/>
    <property type="match status" value="1"/>
</dbReference>
<sequence length="461" mass="52160">MATLTNLEPFATGRLVFKTTRGDIQLELWCKEAPKACRNFLQLCMEGYYDNTIFHRVVPNFLIQGGDPTGTGMGGQSIYEDAFPIETHPRLRFMRRGLLGMASAEDEGNQSQFFITLGPTPELNGKQTLFGRVVGETIYNVVRISELELDADERPLYPPKILSAEIIDPFFTDLKPRSTKEDRERLAKQFALEEKRKEKSELLKKGVRNKTVLSFGDELDMPIPKKPLRKNPIVEQKKQKESEDKPVQPLLDNSNSEASFIPPPRISTQIKSEVPAEKPLGPSRFGTSDSSKPDLQKEISTLKAEINSMNSSPVPVQKPEENQKKRNALAEELENYKSSKKVLTGKRKKLTANEDLTLSMLSKFQAKIKNVETQDSVTESQEVNVEEPCGLHSVPGCYSCFDRLGETNASNEENGNWFAHTLVAKRDPANRTEDLRKQREEEFKDVSTPVDVKKERKTKLR</sequence>
<reference evidence="7 8" key="1">
    <citation type="journal article" date="2023" name="G3 (Bethesda)">
        <title>A high-quality reference genome for the fission yeast Schizosaccharomyces osmophilus.</title>
        <authorList>
            <person name="Jia G.S."/>
            <person name="Zhang W.C."/>
            <person name="Liang Y."/>
            <person name="Liu X.H."/>
            <person name="Rhind N."/>
            <person name="Pidoux A."/>
            <person name="Brysch-Herzberg M."/>
            <person name="Du L.L."/>
        </authorList>
    </citation>
    <scope>NUCLEOTIDE SEQUENCE [LARGE SCALE GENOMIC DNA]</scope>
    <source>
        <strain evidence="7 8">CBS 15793</strain>
    </source>
</reference>
<dbReference type="Proteomes" id="UP001212411">
    <property type="component" value="Chromosome 1"/>
</dbReference>
<feature type="domain" description="PPIase cyclophilin-type" evidence="6">
    <location>
        <begin position="22"/>
        <end position="166"/>
    </location>
</feature>
<dbReference type="InterPro" id="IPR002130">
    <property type="entry name" value="Cyclophilin-type_PPIase_dom"/>
</dbReference>
<dbReference type="GO" id="GO:0071013">
    <property type="term" value="C:catalytic step 2 spliceosome"/>
    <property type="evidence" value="ECO:0007669"/>
    <property type="project" value="TreeGrafter"/>
</dbReference>
<comment type="catalytic activity">
    <reaction evidence="1">
        <text>[protein]-peptidylproline (omega=180) = [protein]-peptidylproline (omega=0)</text>
        <dbReference type="Rhea" id="RHEA:16237"/>
        <dbReference type="Rhea" id="RHEA-COMP:10747"/>
        <dbReference type="Rhea" id="RHEA-COMP:10748"/>
        <dbReference type="ChEBI" id="CHEBI:83833"/>
        <dbReference type="ChEBI" id="CHEBI:83834"/>
        <dbReference type="EC" id="5.2.1.8"/>
    </reaction>
</comment>
<dbReference type="EMBL" id="CP115611">
    <property type="protein sequence ID" value="WBW72058.1"/>
    <property type="molecule type" value="Genomic_DNA"/>
</dbReference>
<evidence type="ECO:0000259" key="6">
    <source>
        <dbReference type="PROSITE" id="PS50072"/>
    </source>
</evidence>
<dbReference type="CDD" id="cd01925">
    <property type="entry name" value="cyclophilin_CeCYP16-like"/>
    <property type="match status" value="1"/>
</dbReference>
<dbReference type="PRINTS" id="PR00153">
    <property type="entry name" value="CSAPPISMRASE"/>
</dbReference>
<evidence type="ECO:0000256" key="1">
    <source>
        <dbReference type="ARBA" id="ARBA00000971"/>
    </source>
</evidence>
<feature type="compositionally biased region" description="Basic and acidic residues" evidence="5">
    <location>
        <begin position="235"/>
        <end position="246"/>
    </location>
</feature>
<dbReference type="PANTHER" id="PTHR45625:SF6">
    <property type="entry name" value="SPLICEOSOME-ASSOCIATED PROTEIN CWC27 HOMOLOG"/>
    <property type="match status" value="1"/>
</dbReference>
<dbReference type="InterPro" id="IPR029000">
    <property type="entry name" value="Cyclophilin-like_dom_sf"/>
</dbReference>
<dbReference type="InterPro" id="IPR020892">
    <property type="entry name" value="Cyclophilin-type_PPIase_CS"/>
</dbReference>
<evidence type="ECO:0000313" key="8">
    <source>
        <dbReference type="Proteomes" id="UP001212411"/>
    </source>
</evidence>
<comment type="similarity">
    <text evidence="4">Belongs to the cyclophilin-type PPIase family. CWC27 subfamily.</text>
</comment>
<organism evidence="7 8">
    <name type="scientific">Schizosaccharomyces osmophilus</name>
    <dbReference type="NCBI Taxonomy" id="2545709"/>
    <lineage>
        <taxon>Eukaryota</taxon>
        <taxon>Fungi</taxon>
        <taxon>Dikarya</taxon>
        <taxon>Ascomycota</taxon>
        <taxon>Taphrinomycotina</taxon>
        <taxon>Schizosaccharomycetes</taxon>
        <taxon>Schizosaccharomycetales</taxon>
        <taxon>Schizosaccharomycetaceae</taxon>
        <taxon>Schizosaccharomyces</taxon>
    </lineage>
</organism>
<evidence type="ECO:0000256" key="2">
    <source>
        <dbReference type="ARBA" id="ARBA00004123"/>
    </source>
</evidence>
<feature type="compositionally biased region" description="Basic and acidic residues" evidence="5">
    <location>
        <begin position="425"/>
        <end position="445"/>
    </location>
</feature>
<dbReference type="GeneID" id="80874979"/>